<evidence type="ECO:0000256" key="1">
    <source>
        <dbReference type="ARBA" id="ARBA00004123"/>
    </source>
</evidence>
<evidence type="ECO:0000256" key="3">
    <source>
        <dbReference type="ARBA" id="ARBA00023125"/>
    </source>
</evidence>
<dbReference type="SUPFAM" id="SSF57959">
    <property type="entry name" value="Leucine zipper domain"/>
    <property type="match status" value="1"/>
</dbReference>
<evidence type="ECO:0000313" key="9">
    <source>
        <dbReference type="EMBL" id="KAK4766751.1"/>
    </source>
</evidence>
<keyword evidence="7" id="KW-0812">Transmembrane</keyword>
<evidence type="ECO:0000256" key="7">
    <source>
        <dbReference type="SAM" id="Phobius"/>
    </source>
</evidence>
<dbReference type="FunFam" id="1.20.5.170:FF:000020">
    <property type="entry name" value="BZIP transcription factor"/>
    <property type="match status" value="1"/>
</dbReference>
<dbReference type="InterPro" id="IPR044689">
    <property type="entry name" value="CGR2/3"/>
</dbReference>
<dbReference type="GO" id="GO:0005634">
    <property type="term" value="C:nucleus"/>
    <property type="evidence" value="ECO:0007669"/>
    <property type="project" value="UniProtKB-SubCell"/>
</dbReference>
<dbReference type="PROSITE" id="PS50217">
    <property type="entry name" value="BZIP"/>
    <property type="match status" value="1"/>
</dbReference>
<gene>
    <name evidence="9" type="ORF">SAY87_008393</name>
</gene>
<dbReference type="CDD" id="cd14702">
    <property type="entry name" value="bZIP_plant_GBF1"/>
    <property type="match status" value="1"/>
</dbReference>
<proteinExistence type="predicted"/>
<keyword evidence="5" id="KW-0539">Nucleus</keyword>
<sequence>MSHQHGGPLYTKTRSKFIYGPNCPWNLAVLAMVGPLESHSTLPINMSLPYCHSSLFSSSPSLPFSKEASSVAMNSLFPAGILPEPFTGVPFPSFETTFTPWDYNLELELPVSQPTPEPATADSSKELVQNRVSSSPNDRKTTAAAVSIVDERKQRRMISNRQSARRSRMRKQEHLENLRNQANRLRIVNRQLTNILRFALDHCYKTTTTSHRTTKASSDQVEKASGFDVPICLVGNGGFPFRGSSHSKSRPSPLISVFLILLGVGLLICLAYGGSCRLGGGRTVVSKIEGNPGRHRAKVAELSKFGKPTKMRSKTWWVKFFMQTNLEEKEPTTKKFEQASLKMGLQPACQVFSLETIPLIALSATSLQTAKGNTLRIASILCILNSST</sequence>
<keyword evidence="3" id="KW-0238">DNA-binding</keyword>
<evidence type="ECO:0000256" key="5">
    <source>
        <dbReference type="ARBA" id="ARBA00023242"/>
    </source>
</evidence>
<dbReference type="GO" id="GO:0046983">
    <property type="term" value="F:protein dimerization activity"/>
    <property type="evidence" value="ECO:0007669"/>
    <property type="project" value="UniProtKB-ARBA"/>
</dbReference>
<feature type="compositionally biased region" description="Polar residues" evidence="6">
    <location>
        <begin position="126"/>
        <end position="136"/>
    </location>
</feature>
<dbReference type="GO" id="GO:0008168">
    <property type="term" value="F:methyltransferase activity"/>
    <property type="evidence" value="ECO:0007669"/>
    <property type="project" value="InterPro"/>
</dbReference>
<dbReference type="PANTHER" id="PTHR34208">
    <property type="entry name" value="S-ADENOSYL-L-METHIONINE-DEPENDENT METHYLTRANSFERASE-RELATED"/>
    <property type="match status" value="1"/>
</dbReference>
<feature type="compositionally biased region" description="Basic residues" evidence="6">
    <location>
        <begin position="154"/>
        <end position="169"/>
    </location>
</feature>
<evidence type="ECO:0000259" key="8">
    <source>
        <dbReference type="PROSITE" id="PS50217"/>
    </source>
</evidence>
<keyword evidence="10" id="KW-1185">Reference proteome</keyword>
<feature type="region of interest" description="Disordered" evidence="6">
    <location>
        <begin position="112"/>
        <end position="172"/>
    </location>
</feature>
<dbReference type="PROSITE" id="PS00036">
    <property type="entry name" value="BZIP_BASIC"/>
    <property type="match status" value="1"/>
</dbReference>
<dbReference type="InterPro" id="IPR004827">
    <property type="entry name" value="bZIP"/>
</dbReference>
<dbReference type="Proteomes" id="UP001345219">
    <property type="component" value="Chromosome 7"/>
</dbReference>
<keyword evidence="7" id="KW-1133">Transmembrane helix</keyword>
<evidence type="ECO:0000256" key="4">
    <source>
        <dbReference type="ARBA" id="ARBA00023163"/>
    </source>
</evidence>
<dbReference type="GO" id="GO:0003677">
    <property type="term" value="F:DNA binding"/>
    <property type="evidence" value="ECO:0007669"/>
    <property type="project" value="UniProtKB-KW"/>
</dbReference>
<evidence type="ECO:0000313" key="10">
    <source>
        <dbReference type="Proteomes" id="UP001345219"/>
    </source>
</evidence>
<keyword evidence="4" id="KW-0804">Transcription</keyword>
<dbReference type="Pfam" id="PF00170">
    <property type="entry name" value="bZIP_1"/>
    <property type="match status" value="1"/>
</dbReference>
<reference evidence="9 10" key="1">
    <citation type="journal article" date="2023" name="Hortic Res">
        <title>Pangenome of water caltrop reveals structural variations and asymmetric subgenome divergence after allopolyploidization.</title>
        <authorList>
            <person name="Zhang X."/>
            <person name="Chen Y."/>
            <person name="Wang L."/>
            <person name="Yuan Y."/>
            <person name="Fang M."/>
            <person name="Shi L."/>
            <person name="Lu R."/>
            <person name="Comes H.P."/>
            <person name="Ma Y."/>
            <person name="Chen Y."/>
            <person name="Huang G."/>
            <person name="Zhou Y."/>
            <person name="Zheng Z."/>
            <person name="Qiu Y."/>
        </authorList>
    </citation>
    <scope>NUCLEOTIDE SEQUENCE [LARGE SCALE GENOMIC DNA]</scope>
    <source>
        <tissue evidence="9">Roots</tissue>
    </source>
</reference>
<protein>
    <recommendedName>
        <fullName evidence="8">BZIP domain-containing protein</fullName>
    </recommendedName>
</protein>
<dbReference type="GO" id="GO:0003700">
    <property type="term" value="F:DNA-binding transcription factor activity"/>
    <property type="evidence" value="ECO:0007669"/>
    <property type="project" value="InterPro"/>
</dbReference>
<evidence type="ECO:0000256" key="6">
    <source>
        <dbReference type="SAM" id="MobiDB-lite"/>
    </source>
</evidence>
<organism evidence="9 10">
    <name type="scientific">Trapa incisa</name>
    <dbReference type="NCBI Taxonomy" id="236973"/>
    <lineage>
        <taxon>Eukaryota</taxon>
        <taxon>Viridiplantae</taxon>
        <taxon>Streptophyta</taxon>
        <taxon>Embryophyta</taxon>
        <taxon>Tracheophyta</taxon>
        <taxon>Spermatophyta</taxon>
        <taxon>Magnoliopsida</taxon>
        <taxon>eudicotyledons</taxon>
        <taxon>Gunneridae</taxon>
        <taxon>Pentapetalae</taxon>
        <taxon>rosids</taxon>
        <taxon>malvids</taxon>
        <taxon>Myrtales</taxon>
        <taxon>Lythraceae</taxon>
        <taxon>Trapa</taxon>
    </lineage>
</organism>
<accession>A0AAN7KGM5</accession>
<dbReference type="GO" id="GO:0045488">
    <property type="term" value="P:pectin metabolic process"/>
    <property type="evidence" value="ECO:0007669"/>
    <property type="project" value="InterPro"/>
</dbReference>
<name>A0AAN7KGM5_9MYRT</name>
<dbReference type="Gene3D" id="1.20.5.170">
    <property type="match status" value="1"/>
</dbReference>
<dbReference type="InterPro" id="IPR045314">
    <property type="entry name" value="bZIP_plant_GBF1"/>
</dbReference>
<comment type="subcellular location">
    <subcellularLocation>
        <location evidence="1">Nucleus</location>
    </subcellularLocation>
</comment>
<dbReference type="PANTHER" id="PTHR34208:SF5">
    <property type="entry name" value="OS01G0144000 PROTEIN"/>
    <property type="match status" value="1"/>
</dbReference>
<evidence type="ECO:0000256" key="2">
    <source>
        <dbReference type="ARBA" id="ARBA00023015"/>
    </source>
</evidence>
<feature type="domain" description="BZIP" evidence="8">
    <location>
        <begin position="150"/>
        <end position="192"/>
    </location>
</feature>
<dbReference type="SMART" id="SM00338">
    <property type="entry name" value="BRLZ"/>
    <property type="match status" value="1"/>
</dbReference>
<feature type="transmembrane region" description="Helical" evidence="7">
    <location>
        <begin position="254"/>
        <end position="273"/>
    </location>
</feature>
<dbReference type="AlphaFoldDB" id="A0AAN7KGM5"/>
<dbReference type="InterPro" id="IPR046347">
    <property type="entry name" value="bZIP_sf"/>
</dbReference>
<comment type="caution">
    <text evidence="9">The sequence shown here is derived from an EMBL/GenBank/DDBJ whole genome shotgun (WGS) entry which is preliminary data.</text>
</comment>
<dbReference type="EMBL" id="JAXIOK010000007">
    <property type="protein sequence ID" value="KAK4766751.1"/>
    <property type="molecule type" value="Genomic_DNA"/>
</dbReference>
<keyword evidence="7" id="KW-0472">Membrane</keyword>
<keyword evidence="2" id="KW-0805">Transcription regulation</keyword>